<dbReference type="RefSeq" id="WP_253897057.1">
    <property type="nucleotide sequence ID" value="NZ_CALSBS010000002.1"/>
</dbReference>
<accession>A0ABN8T6Z4</accession>
<dbReference type="SUPFAM" id="SSF46785">
    <property type="entry name" value="Winged helix' DNA-binding domain"/>
    <property type="match status" value="1"/>
</dbReference>
<proteinExistence type="predicted"/>
<comment type="caution">
    <text evidence="1">The sequence shown here is derived from an EMBL/GenBank/DDBJ whole genome shotgun (WGS) entry which is preliminary data.</text>
</comment>
<dbReference type="EMBL" id="CALSBS010000002">
    <property type="protein sequence ID" value="CAH6636032.1"/>
    <property type="molecule type" value="Genomic_DNA"/>
</dbReference>
<organism evidence="1 2">
    <name type="scientific">Pseudocitrobacter vendiensis</name>
    <dbReference type="NCBI Taxonomy" id="2488306"/>
    <lineage>
        <taxon>Bacteria</taxon>
        <taxon>Pseudomonadati</taxon>
        <taxon>Pseudomonadota</taxon>
        <taxon>Gammaproteobacteria</taxon>
        <taxon>Enterobacterales</taxon>
        <taxon>Enterobacteriaceae</taxon>
        <taxon>Pseudocitrobacter</taxon>
    </lineage>
</organism>
<name>A0ABN8T6Z4_9ENTR</name>
<dbReference type="Proteomes" id="UP001152651">
    <property type="component" value="Unassembled WGS sequence"/>
</dbReference>
<evidence type="ECO:0000313" key="2">
    <source>
        <dbReference type="Proteomes" id="UP001152651"/>
    </source>
</evidence>
<gene>
    <name evidence="1" type="ORF">FBBNIHIM_04285</name>
</gene>
<dbReference type="InterPro" id="IPR036388">
    <property type="entry name" value="WH-like_DNA-bd_sf"/>
</dbReference>
<dbReference type="Gene3D" id="1.10.10.10">
    <property type="entry name" value="Winged helix-like DNA-binding domain superfamily/Winged helix DNA-binding domain"/>
    <property type="match status" value="1"/>
</dbReference>
<reference evidence="1" key="1">
    <citation type="submission" date="2022-05" db="EMBL/GenBank/DDBJ databases">
        <authorList>
            <person name="Blom J."/>
        </authorList>
    </citation>
    <scope>NUCLEOTIDE SEQUENCE</scope>
    <source>
        <strain evidence="1">Type strain: CPO20170097</strain>
    </source>
</reference>
<protein>
    <submittedName>
        <fullName evidence="1">DUF977 domain-containing protein</fullName>
    </submittedName>
</protein>
<sequence>MMDSLKQRILDHVKANQPITRKNLALAIGISGHALDKEIAVLREIGLIYSMAGFGYFAGKSAYEEWRAGIGGELLRERSLKGAESSLMSRREGMMTIPSKIALLLSDGRRMSSPQIADALSLTVKQVSAAICEMAKAGEIKFTGRTGHRIYHLSGLKRKAEVKRQSVNVICQECRQSEAMKRVLMVWGRVGV</sequence>
<dbReference type="InterPro" id="IPR036390">
    <property type="entry name" value="WH_DNA-bd_sf"/>
</dbReference>
<keyword evidence="2" id="KW-1185">Reference proteome</keyword>
<evidence type="ECO:0000313" key="1">
    <source>
        <dbReference type="EMBL" id="CAH6636032.1"/>
    </source>
</evidence>